<accession>A0A8J2Z7M1</accession>
<protein>
    <recommendedName>
        <fullName evidence="3">DUF1579 domain-containing protein</fullName>
    </recommendedName>
</protein>
<dbReference type="EMBL" id="BMKS01000001">
    <property type="protein sequence ID" value="GGG16015.1"/>
    <property type="molecule type" value="Genomic_DNA"/>
</dbReference>
<reference evidence="1 2" key="1">
    <citation type="journal article" date="2014" name="Int. J. Syst. Evol. Microbiol.">
        <title>Complete genome sequence of Corynebacterium casei LMG S-19264T (=DSM 44701T), isolated from a smear-ripened cheese.</title>
        <authorList>
            <consortium name="US DOE Joint Genome Institute (JGI-PGF)"/>
            <person name="Walter F."/>
            <person name="Albersmeier A."/>
            <person name="Kalinowski J."/>
            <person name="Ruckert C."/>
        </authorList>
    </citation>
    <scope>NUCLEOTIDE SEQUENCE [LARGE SCALE GENOMIC DNA]</scope>
    <source>
        <strain evidence="1 2">CGMCC 1.16330</strain>
    </source>
</reference>
<dbReference type="Pfam" id="PF07617">
    <property type="entry name" value="DUF1579"/>
    <property type="match status" value="1"/>
</dbReference>
<dbReference type="RefSeq" id="WP_229677714.1">
    <property type="nucleotide sequence ID" value="NZ_BMKS01000001.1"/>
</dbReference>
<proteinExistence type="predicted"/>
<evidence type="ECO:0008006" key="3">
    <source>
        <dbReference type="Google" id="ProtNLM"/>
    </source>
</evidence>
<dbReference type="AlphaFoldDB" id="A0A8J2Z7M1"/>
<comment type="caution">
    <text evidence="1">The sequence shown here is derived from an EMBL/GenBank/DDBJ whole genome shotgun (WGS) entry which is preliminary data.</text>
</comment>
<sequence length="160" mass="17723">MAEPQAEHRWLRQLVGAWRYEVECTMGPGQPMSKSSGTETVRTLGGLWVVAEGRGEMPGGGPATMLLTLGFDPRRGRFVGSWAGSMMTHLWVYDGALDAAGKVLTLDTEGPDFTAEGKHARYQDVIILEDDDHRLLTGRRLGDDGRWHVLMTARYHRAKG</sequence>
<keyword evidence="2" id="KW-1185">Reference proteome</keyword>
<dbReference type="InterPro" id="IPR011473">
    <property type="entry name" value="DUF1579"/>
</dbReference>
<dbReference type="Proteomes" id="UP000597507">
    <property type="component" value="Unassembled WGS sequence"/>
</dbReference>
<name>A0A8J2Z7M1_9PROT</name>
<gene>
    <name evidence="1" type="ORF">GCM10010964_00420</name>
</gene>
<evidence type="ECO:0000313" key="1">
    <source>
        <dbReference type="EMBL" id="GGG16015.1"/>
    </source>
</evidence>
<organism evidence="1 2">
    <name type="scientific">Caldovatus sediminis</name>
    <dbReference type="NCBI Taxonomy" id="2041189"/>
    <lineage>
        <taxon>Bacteria</taxon>
        <taxon>Pseudomonadati</taxon>
        <taxon>Pseudomonadota</taxon>
        <taxon>Alphaproteobacteria</taxon>
        <taxon>Acetobacterales</taxon>
        <taxon>Roseomonadaceae</taxon>
        <taxon>Caldovatus</taxon>
    </lineage>
</organism>
<evidence type="ECO:0000313" key="2">
    <source>
        <dbReference type="Proteomes" id="UP000597507"/>
    </source>
</evidence>